<evidence type="ECO:0000256" key="1">
    <source>
        <dbReference type="SAM" id="SignalP"/>
    </source>
</evidence>
<comment type="caution">
    <text evidence="3">The sequence shown here is derived from an EMBL/GenBank/DDBJ whole genome shotgun (WGS) entry which is preliminary data.</text>
</comment>
<dbReference type="Proteomes" id="UP001629058">
    <property type="component" value="Unassembled WGS sequence"/>
</dbReference>
<dbReference type="EMBL" id="JBELPY010000001">
    <property type="protein sequence ID" value="MFL9832884.1"/>
    <property type="molecule type" value="Genomic_DNA"/>
</dbReference>
<evidence type="ECO:0000313" key="4">
    <source>
        <dbReference type="Proteomes" id="UP001629058"/>
    </source>
</evidence>
<feature type="signal peptide" evidence="1">
    <location>
        <begin position="1"/>
        <end position="21"/>
    </location>
</feature>
<feature type="domain" description="Lipocalin-like" evidence="2">
    <location>
        <begin position="35"/>
        <end position="128"/>
    </location>
</feature>
<dbReference type="InterPro" id="IPR024311">
    <property type="entry name" value="Lipocalin-like"/>
</dbReference>
<reference evidence="3 4" key="1">
    <citation type="submission" date="2024-06" db="EMBL/GenBank/DDBJ databases">
        <authorList>
            <person name="Kaempfer P."/>
            <person name="Viver T."/>
        </authorList>
    </citation>
    <scope>NUCLEOTIDE SEQUENCE [LARGE SCALE GENOMIC DNA]</scope>
    <source>
        <strain evidence="3 4">ST-37</strain>
    </source>
</reference>
<proteinExistence type="predicted"/>
<evidence type="ECO:0000313" key="3">
    <source>
        <dbReference type="EMBL" id="MFL9832884.1"/>
    </source>
</evidence>
<dbReference type="PROSITE" id="PS51257">
    <property type="entry name" value="PROKAR_LIPOPROTEIN"/>
    <property type="match status" value="1"/>
</dbReference>
<organism evidence="3 4">
    <name type="scientific">Chryseobacterium terrae</name>
    <dbReference type="NCBI Taxonomy" id="3163299"/>
    <lineage>
        <taxon>Bacteria</taxon>
        <taxon>Pseudomonadati</taxon>
        <taxon>Bacteroidota</taxon>
        <taxon>Flavobacteriia</taxon>
        <taxon>Flavobacteriales</taxon>
        <taxon>Weeksellaceae</taxon>
        <taxon>Chryseobacterium group</taxon>
        <taxon>Chryseobacterium</taxon>
    </lineage>
</organism>
<dbReference type="Pfam" id="PF13648">
    <property type="entry name" value="Lipocalin_4"/>
    <property type="match status" value="1"/>
</dbReference>
<keyword evidence="4" id="KW-1185">Reference proteome</keyword>
<accession>A0ABW8XYM8</accession>
<name>A0ABW8XYM8_9FLAO</name>
<dbReference type="RefSeq" id="WP_408087183.1">
    <property type="nucleotide sequence ID" value="NZ_JBELPY010000001.1"/>
</dbReference>
<gene>
    <name evidence="3" type="ORF">ABS765_02440</name>
</gene>
<sequence length="156" mass="17621">MKKNFLLALATLLLFSSCGNDDNENTQNTIESFPGIWKMSKTMIISGSNNATLQSSNITGCEALNLFEFRQNQGFSIKYYTKNNNECITDGFDTGNYQYNENSKMLTFTYADSLVKSVVIYSLNNTEMMTVDRIEDYNNDGVNDTAVIVFKKNTNL</sequence>
<keyword evidence="1" id="KW-0732">Signal</keyword>
<evidence type="ECO:0000259" key="2">
    <source>
        <dbReference type="Pfam" id="PF13648"/>
    </source>
</evidence>
<feature type="chain" id="PRO_5047543274" evidence="1">
    <location>
        <begin position="22"/>
        <end position="156"/>
    </location>
</feature>
<protein>
    <submittedName>
        <fullName evidence="3">Lipocalin family protein</fullName>
    </submittedName>
</protein>